<dbReference type="InterPro" id="IPR011009">
    <property type="entry name" value="Kinase-like_dom_sf"/>
</dbReference>
<dbReference type="Gene3D" id="1.10.510.10">
    <property type="entry name" value="Transferase(Phosphotransferase) domain 1"/>
    <property type="match status" value="1"/>
</dbReference>
<feature type="domain" description="Protein kinase" evidence="6">
    <location>
        <begin position="1"/>
        <end position="280"/>
    </location>
</feature>
<dbReference type="AlphaFoldDB" id="A0AAD1UPL0"/>
<evidence type="ECO:0000313" key="9">
    <source>
        <dbReference type="Proteomes" id="UP001295684"/>
    </source>
</evidence>
<evidence type="ECO:0000256" key="1">
    <source>
        <dbReference type="ARBA" id="ARBA00022527"/>
    </source>
</evidence>
<dbReference type="PROSITE" id="PS50011">
    <property type="entry name" value="PROTEIN_KINASE_DOM"/>
    <property type="match status" value="1"/>
</dbReference>
<accession>A0AAD1UPL0</accession>
<dbReference type="PROSITE" id="PS51285">
    <property type="entry name" value="AGC_KINASE_CTER"/>
    <property type="match status" value="1"/>
</dbReference>
<keyword evidence="1" id="KW-0723">Serine/threonine-protein kinase</keyword>
<evidence type="ECO:0000256" key="4">
    <source>
        <dbReference type="ARBA" id="ARBA00022777"/>
    </source>
</evidence>
<keyword evidence="2" id="KW-0808">Transferase</keyword>
<dbReference type="SUPFAM" id="SSF56112">
    <property type="entry name" value="Protein kinase-like (PK-like)"/>
    <property type="match status" value="1"/>
</dbReference>
<dbReference type="FunFam" id="1.10.510.10:FF:000008">
    <property type="entry name" value="Non-specific serine/threonine protein kinase"/>
    <property type="match status" value="1"/>
</dbReference>
<reference evidence="8" key="1">
    <citation type="submission" date="2023-07" db="EMBL/GenBank/DDBJ databases">
        <authorList>
            <consortium name="AG Swart"/>
            <person name="Singh M."/>
            <person name="Singh A."/>
            <person name="Seah K."/>
            <person name="Emmerich C."/>
        </authorList>
    </citation>
    <scope>NUCLEOTIDE SEQUENCE</scope>
    <source>
        <strain evidence="8">DP1</strain>
    </source>
</reference>
<evidence type="ECO:0000256" key="3">
    <source>
        <dbReference type="ARBA" id="ARBA00022741"/>
    </source>
</evidence>
<organism evidence="8 9">
    <name type="scientific">Euplotes crassus</name>
    <dbReference type="NCBI Taxonomy" id="5936"/>
    <lineage>
        <taxon>Eukaryota</taxon>
        <taxon>Sar</taxon>
        <taxon>Alveolata</taxon>
        <taxon>Ciliophora</taxon>
        <taxon>Intramacronucleata</taxon>
        <taxon>Spirotrichea</taxon>
        <taxon>Hypotrichia</taxon>
        <taxon>Euplotida</taxon>
        <taxon>Euplotidae</taxon>
        <taxon>Moneuplotes</taxon>
    </lineage>
</organism>
<dbReference type="PANTHER" id="PTHR24351">
    <property type="entry name" value="RIBOSOMAL PROTEIN S6 KINASE"/>
    <property type="match status" value="1"/>
</dbReference>
<dbReference type="InterPro" id="IPR000961">
    <property type="entry name" value="AGC-kinase_C"/>
</dbReference>
<dbReference type="CDD" id="cd05123">
    <property type="entry name" value="STKc_AGC"/>
    <property type="match status" value="1"/>
</dbReference>
<keyword evidence="9" id="KW-1185">Reference proteome</keyword>
<dbReference type="GO" id="GO:0005524">
    <property type="term" value="F:ATP binding"/>
    <property type="evidence" value="ECO:0007669"/>
    <property type="project" value="UniProtKB-KW"/>
</dbReference>
<evidence type="ECO:0000256" key="5">
    <source>
        <dbReference type="ARBA" id="ARBA00022840"/>
    </source>
</evidence>
<feature type="domain" description="AGC-kinase C-terminal" evidence="7">
    <location>
        <begin position="281"/>
        <end position="349"/>
    </location>
</feature>
<name>A0AAD1UPL0_EUPCR</name>
<evidence type="ECO:0000313" key="8">
    <source>
        <dbReference type="EMBL" id="CAI2370745.1"/>
    </source>
</evidence>
<proteinExistence type="predicted"/>
<dbReference type="Gene3D" id="3.30.200.20">
    <property type="entry name" value="Phosphorylase Kinase, domain 1"/>
    <property type="match status" value="1"/>
</dbReference>
<evidence type="ECO:0000259" key="7">
    <source>
        <dbReference type="PROSITE" id="PS51285"/>
    </source>
</evidence>
<dbReference type="Pfam" id="PF00069">
    <property type="entry name" value="Pkinase"/>
    <property type="match status" value="1"/>
</dbReference>
<dbReference type="GO" id="GO:0004674">
    <property type="term" value="F:protein serine/threonine kinase activity"/>
    <property type="evidence" value="ECO:0007669"/>
    <property type="project" value="UniProtKB-KW"/>
</dbReference>
<keyword evidence="5" id="KW-0067">ATP-binding</keyword>
<dbReference type="InterPro" id="IPR045270">
    <property type="entry name" value="STKc_AGC"/>
</dbReference>
<sequence length="349" mass="39954">MGNCLDKSDTITLAARRKRKSNNTSMSIDNPKISLRNFRKKAKIGSEKEDTGKNYAMKVMRRSMKYKKDTHDIKSERVILGKMRYPFVVSLHYAFQQDYILYLILELANGGDLFNHIQKTKGLPEDHCKFYAAEILCGLDFLHKNGIVYRNLKPEDVLLDKDGHIKLSDFGLARSLEEITTTFCGDPYYMAPEIITGDKQTYAIDLWSYGILLYEMIAGEAPFKGDSPKGILKSVLTSTISMPDKFSEDARDLICRLLSPNPKDRIGSKDIDEIKTHDFFKCIDWDRIEDMKYPVPHIPSVVSDSDVCNLDMLDHHGTVVDKTFNQSKCNITDANISNFYFNVHDCFDH</sequence>
<dbReference type="InterPro" id="IPR000719">
    <property type="entry name" value="Prot_kinase_dom"/>
</dbReference>
<dbReference type="Proteomes" id="UP001295684">
    <property type="component" value="Unassembled WGS sequence"/>
</dbReference>
<protein>
    <submittedName>
        <fullName evidence="8">Uncharacterized protein</fullName>
    </submittedName>
</protein>
<gene>
    <name evidence="8" type="ORF">ECRASSUSDP1_LOCUS12063</name>
</gene>
<evidence type="ECO:0000259" key="6">
    <source>
        <dbReference type="PROSITE" id="PS50011"/>
    </source>
</evidence>
<keyword evidence="3" id="KW-0547">Nucleotide-binding</keyword>
<comment type="caution">
    <text evidence="8">The sequence shown here is derived from an EMBL/GenBank/DDBJ whole genome shotgun (WGS) entry which is preliminary data.</text>
</comment>
<keyword evidence="4" id="KW-0418">Kinase</keyword>
<dbReference type="EMBL" id="CAMPGE010011948">
    <property type="protein sequence ID" value="CAI2370745.1"/>
    <property type="molecule type" value="Genomic_DNA"/>
</dbReference>
<evidence type="ECO:0000256" key="2">
    <source>
        <dbReference type="ARBA" id="ARBA00022679"/>
    </source>
</evidence>